<evidence type="ECO:0000313" key="1">
    <source>
        <dbReference type="EMBL" id="TGM98814.1"/>
    </source>
</evidence>
<dbReference type="AlphaFoldDB" id="A0A4Z1AN79"/>
<reference evidence="1" key="1">
    <citation type="journal article" date="2019" name="PLoS Negl. Trop. Dis.">
        <title>Revisiting the worldwide diversity of Leptospira species in the environment.</title>
        <authorList>
            <person name="Vincent A.T."/>
            <person name="Schiettekatte O."/>
            <person name="Bourhy P."/>
            <person name="Veyrier F.J."/>
            <person name="Picardeau M."/>
        </authorList>
    </citation>
    <scope>NUCLEOTIDE SEQUENCE [LARGE SCALE GENOMIC DNA]</scope>
    <source>
        <strain evidence="1">201601113</strain>
    </source>
</reference>
<dbReference type="EMBL" id="RQHS01000018">
    <property type="protein sequence ID" value="TGM98814.1"/>
    <property type="molecule type" value="Genomic_DNA"/>
</dbReference>
<accession>A0A4Z1AN79</accession>
<dbReference type="OrthoDB" id="333388at2"/>
<dbReference type="RefSeq" id="WP_135757373.1">
    <property type="nucleotide sequence ID" value="NZ_RQHS01000018.1"/>
</dbReference>
<dbReference type="Proteomes" id="UP000297241">
    <property type="component" value="Unassembled WGS sequence"/>
</dbReference>
<proteinExistence type="predicted"/>
<organism evidence="1 2">
    <name type="scientific">Leptospira dzoumogneensis</name>
    <dbReference type="NCBI Taxonomy" id="2484904"/>
    <lineage>
        <taxon>Bacteria</taxon>
        <taxon>Pseudomonadati</taxon>
        <taxon>Spirochaetota</taxon>
        <taxon>Spirochaetia</taxon>
        <taxon>Leptospirales</taxon>
        <taxon>Leptospiraceae</taxon>
        <taxon>Leptospira</taxon>
    </lineage>
</organism>
<comment type="caution">
    <text evidence="1">The sequence shown here is derived from an EMBL/GenBank/DDBJ whole genome shotgun (WGS) entry which is preliminary data.</text>
</comment>
<evidence type="ECO:0008006" key="3">
    <source>
        <dbReference type="Google" id="ProtNLM"/>
    </source>
</evidence>
<evidence type="ECO:0000313" key="2">
    <source>
        <dbReference type="Proteomes" id="UP000297241"/>
    </source>
</evidence>
<gene>
    <name evidence="1" type="ORF">EHR06_12880</name>
</gene>
<keyword evidence="2" id="KW-1185">Reference proteome</keyword>
<sequence length="114" mass="12670">MDFDGNSLSFYGASLKSEDCSAAAELYSDLFGGEVQVSTVGHAEIVFPENQRVIFSKETEECPVSPGTLVWKIAKTQVPAFESKLLGAGFQKESTTSKYSSYLDPLKNRIWLYW</sequence>
<protein>
    <recommendedName>
        <fullName evidence="3">VOC family protein</fullName>
    </recommendedName>
</protein>
<name>A0A4Z1AN79_9LEPT</name>